<dbReference type="AlphaFoldDB" id="A0A9D4V3K7"/>
<reference evidence="1" key="1">
    <citation type="submission" date="2021-01" db="EMBL/GenBank/DDBJ databases">
        <title>Adiantum capillus-veneris genome.</title>
        <authorList>
            <person name="Fang Y."/>
            <person name="Liao Q."/>
        </authorList>
    </citation>
    <scope>NUCLEOTIDE SEQUENCE</scope>
    <source>
        <strain evidence="1">H3</strain>
        <tissue evidence="1">Leaf</tissue>
    </source>
</reference>
<name>A0A9D4V3K7_ADICA</name>
<feature type="non-terminal residue" evidence="1">
    <location>
        <position position="61"/>
    </location>
</feature>
<sequence>ESKAACDLLRATIVIKGPVKVCCDQQIGACNVICRSFIRVPWLVVQKATNLHYGHNKSSTE</sequence>
<dbReference type="Proteomes" id="UP000886520">
    <property type="component" value="Chromosome 6"/>
</dbReference>
<keyword evidence="2" id="KW-1185">Reference proteome</keyword>
<dbReference type="EMBL" id="JABFUD020000006">
    <property type="protein sequence ID" value="KAI5078327.1"/>
    <property type="molecule type" value="Genomic_DNA"/>
</dbReference>
<protein>
    <submittedName>
        <fullName evidence="1">Uncharacterized protein</fullName>
    </submittedName>
</protein>
<comment type="caution">
    <text evidence="1">The sequence shown here is derived from an EMBL/GenBank/DDBJ whole genome shotgun (WGS) entry which is preliminary data.</text>
</comment>
<proteinExistence type="predicted"/>
<evidence type="ECO:0000313" key="1">
    <source>
        <dbReference type="EMBL" id="KAI5078327.1"/>
    </source>
</evidence>
<accession>A0A9D4V3K7</accession>
<evidence type="ECO:0000313" key="2">
    <source>
        <dbReference type="Proteomes" id="UP000886520"/>
    </source>
</evidence>
<organism evidence="1 2">
    <name type="scientific">Adiantum capillus-veneris</name>
    <name type="common">Maidenhair fern</name>
    <dbReference type="NCBI Taxonomy" id="13818"/>
    <lineage>
        <taxon>Eukaryota</taxon>
        <taxon>Viridiplantae</taxon>
        <taxon>Streptophyta</taxon>
        <taxon>Embryophyta</taxon>
        <taxon>Tracheophyta</taxon>
        <taxon>Polypodiopsida</taxon>
        <taxon>Polypodiidae</taxon>
        <taxon>Polypodiales</taxon>
        <taxon>Pteridineae</taxon>
        <taxon>Pteridaceae</taxon>
        <taxon>Vittarioideae</taxon>
        <taxon>Adiantum</taxon>
    </lineage>
</organism>
<gene>
    <name evidence="1" type="ORF">GOP47_0005998</name>
</gene>